<dbReference type="OrthoDB" id="3444510at2"/>
<keyword evidence="2" id="KW-1185">Reference proteome</keyword>
<gene>
    <name evidence="1" type="ORF">DFJ66_1161</name>
</gene>
<name>A0A495X1X2_9PSEU</name>
<dbReference type="SMART" id="SM01236">
    <property type="entry name" value="Haem_oxygenase_2"/>
    <property type="match status" value="1"/>
</dbReference>
<dbReference type="Proteomes" id="UP000272729">
    <property type="component" value="Unassembled WGS sequence"/>
</dbReference>
<dbReference type="SUPFAM" id="SSF48613">
    <property type="entry name" value="Heme oxygenase-like"/>
    <property type="match status" value="1"/>
</dbReference>
<dbReference type="RefSeq" id="WP_121218657.1">
    <property type="nucleotide sequence ID" value="NZ_JBIUBA010000013.1"/>
</dbReference>
<evidence type="ECO:0000313" key="1">
    <source>
        <dbReference type="EMBL" id="RKT67982.1"/>
    </source>
</evidence>
<protein>
    <submittedName>
        <fullName evidence="1">Heme oxygenase-like protein</fullName>
    </submittedName>
</protein>
<dbReference type="EMBL" id="RBXR01000001">
    <property type="protein sequence ID" value="RKT67982.1"/>
    <property type="molecule type" value="Genomic_DNA"/>
</dbReference>
<comment type="caution">
    <text evidence="1">The sequence shown here is derived from an EMBL/GenBank/DDBJ whole genome shotgun (WGS) entry which is preliminary data.</text>
</comment>
<evidence type="ECO:0000313" key="2">
    <source>
        <dbReference type="Proteomes" id="UP000272729"/>
    </source>
</evidence>
<proteinExistence type="predicted"/>
<organism evidence="1 2">
    <name type="scientific">Saccharothrix variisporea</name>
    <dbReference type="NCBI Taxonomy" id="543527"/>
    <lineage>
        <taxon>Bacteria</taxon>
        <taxon>Bacillati</taxon>
        <taxon>Actinomycetota</taxon>
        <taxon>Actinomycetes</taxon>
        <taxon>Pseudonocardiales</taxon>
        <taxon>Pseudonocardiaceae</taxon>
        <taxon>Saccharothrix</taxon>
    </lineage>
</organism>
<dbReference type="Gene3D" id="1.20.910.10">
    <property type="entry name" value="Heme oxygenase-like"/>
    <property type="match status" value="1"/>
</dbReference>
<dbReference type="AlphaFoldDB" id="A0A495X1X2"/>
<accession>A0A495X1X2</accession>
<reference evidence="1 2" key="1">
    <citation type="submission" date="2018-10" db="EMBL/GenBank/DDBJ databases">
        <title>Sequencing the genomes of 1000 actinobacteria strains.</title>
        <authorList>
            <person name="Klenk H.-P."/>
        </authorList>
    </citation>
    <scope>NUCLEOTIDE SEQUENCE [LARGE SCALE GENOMIC DNA]</scope>
    <source>
        <strain evidence="1 2">DSM 43911</strain>
    </source>
</reference>
<sequence>MSDARRLYRLNRSVPSAAEYAEIRQLERDFFVRRADELEAAAPAFASRGELVKALGEKLADEEAHPSDSDLFITEEANLAQFKEIVSQFAVDGLIESQSLLAIIPRLPSRSRMAVFRVLIDEFGCGNDDQEHAGLYAKLLTELGLPTDLDYHVERAADPVLGFVNLFYWLAARAPEPDYFLGAYSYFESSVLYAFRSFAAAGKRLGLEQDRYYTEHLYIDAFHSKQMQTAIRELDQEKGVDLRKVWAGVELTSAVVAEAVDAAVARAKEVG</sequence>
<dbReference type="Pfam" id="PF14518">
    <property type="entry name" value="Haem_oxygenas_2"/>
    <property type="match status" value="1"/>
</dbReference>
<dbReference type="InterPro" id="IPR016084">
    <property type="entry name" value="Haem_Oase-like_multi-hlx"/>
</dbReference>